<dbReference type="Proteomes" id="UP000215902">
    <property type="component" value="Unassembled WGS sequence"/>
</dbReference>
<dbReference type="InterPro" id="IPR044110">
    <property type="entry name" value="RING-HC_RNF146"/>
</dbReference>
<dbReference type="InterPro" id="IPR037197">
    <property type="entry name" value="WWE_dom_sf"/>
</dbReference>
<keyword evidence="16" id="KW-1185">Reference proteome</keyword>
<evidence type="ECO:0000256" key="12">
    <source>
        <dbReference type="SAM" id="MobiDB-lite"/>
    </source>
</evidence>
<feature type="compositionally biased region" description="Low complexity" evidence="12">
    <location>
        <begin position="227"/>
        <end position="257"/>
    </location>
</feature>
<proteinExistence type="predicted"/>
<dbReference type="AlphaFoldDB" id="A0A267EDD6"/>
<evidence type="ECO:0000313" key="16">
    <source>
        <dbReference type="Proteomes" id="UP000215902"/>
    </source>
</evidence>
<keyword evidence="4 11" id="KW-0808">Transferase</keyword>
<evidence type="ECO:0000256" key="7">
    <source>
        <dbReference type="ARBA" id="ARBA00022771"/>
    </source>
</evidence>
<comment type="function">
    <text evidence="11">E3 ubiquitin-protein ligase that specifically binds poly-ADP-ribosylated proteins and mediates their ubiquitination and subsequent degradation.</text>
</comment>
<dbReference type="Pfam" id="PF13639">
    <property type="entry name" value="zf-RING_2"/>
    <property type="match status" value="1"/>
</dbReference>
<dbReference type="Gene3D" id="3.30.720.50">
    <property type="match status" value="1"/>
</dbReference>
<feature type="region of interest" description="Disordered" evidence="12">
    <location>
        <begin position="269"/>
        <end position="288"/>
    </location>
</feature>
<evidence type="ECO:0000256" key="11">
    <source>
        <dbReference type="RuleBase" id="RU367115"/>
    </source>
</evidence>
<dbReference type="InterPro" id="IPR001841">
    <property type="entry name" value="Znf_RING"/>
</dbReference>
<dbReference type="GO" id="GO:0051865">
    <property type="term" value="P:protein autoubiquitination"/>
    <property type="evidence" value="ECO:0007669"/>
    <property type="project" value="UniProtKB-UniRule"/>
</dbReference>
<dbReference type="GO" id="GO:0072572">
    <property type="term" value="F:poly-ADP-D-ribose binding"/>
    <property type="evidence" value="ECO:0007669"/>
    <property type="project" value="UniProtKB-UniRule"/>
</dbReference>
<dbReference type="Gene3D" id="3.30.40.10">
    <property type="entry name" value="Zinc/RING finger domain, C3HC4 (zinc finger)"/>
    <property type="match status" value="1"/>
</dbReference>
<dbReference type="GO" id="GO:0005829">
    <property type="term" value="C:cytosol"/>
    <property type="evidence" value="ECO:0007669"/>
    <property type="project" value="UniProtKB-SubCell"/>
</dbReference>
<name>A0A267EDD6_9PLAT</name>
<evidence type="ECO:0000256" key="3">
    <source>
        <dbReference type="ARBA" id="ARBA00022490"/>
    </source>
</evidence>
<dbReference type="SMART" id="SM00184">
    <property type="entry name" value="RING"/>
    <property type="match status" value="1"/>
</dbReference>
<dbReference type="InterPro" id="IPR033509">
    <property type="entry name" value="RNF146"/>
</dbReference>
<feature type="non-terminal residue" evidence="15">
    <location>
        <position position="1"/>
    </location>
</feature>
<dbReference type="PROSITE" id="PS00518">
    <property type="entry name" value="ZF_RING_1"/>
    <property type="match status" value="1"/>
</dbReference>
<dbReference type="SUPFAM" id="SSF117839">
    <property type="entry name" value="WWE domain"/>
    <property type="match status" value="1"/>
</dbReference>
<keyword evidence="7 10" id="KW-0863">Zinc-finger</keyword>
<evidence type="ECO:0000256" key="5">
    <source>
        <dbReference type="ARBA" id="ARBA00022687"/>
    </source>
</evidence>
<comment type="PTM">
    <text evidence="11">Ubiquitinated; autoubiquitinated.</text>
</comment>
<dbReference type="PROSITE" id="PS50918">
    <property type="entry name" value="WWE"/>
    <property type="match status" value="1"/>
</dbReference>
<accession>A0A267EDD6</accession>
<dbReference type="EC" id="2.3.2.27" evidence="11"/>
<dbReference type="OrthoDB" id="10065815at2759"/>
<keyword evidence="5" id="KW-0879">Wnt signaling pathway</keyword>
<evidence type="ECO:0000259" key="13">
    <source>
        <dbReference type="PROSITE" id="PS50089"/>
    </source>
</evidence>
<dbReference type="InterPro" id="IPR004170">
    <property type="entry name" value="WWE_dom"/>
</dbReference>
<keyword evidence="3 11" id="KW-0963">Cytoplasm</keyword>
<feature type="domain" description="WWE" evidence="14">
    <location>
        <begin position="96"/>
        <end position="172"/>
    </location>
</feature>
<dbReference type="PROSITE" id="PS50089">
    <property type="entry name" value="ZF_RING_2"/>
    <property type="match status" value="1"/>
</dbReference>
<dbReference type="SUPFAM" id="SSF57850">
    <property type="entry name" value="RING/U-box"/>
    <property type="match status" value="1"/>
</dbReference>
<comment type="subcellular location">
    <subcellularLocation>
        <location evidence="2 11">Cytoplasm</location>
        <location evidence="2 11">Cytosol</location>
    </subcellularLocation>
</comment>
<dbReference type="InterPro" id="IPR013083">
    <property type="entry name" value="Znf_RING/FYVE/PHD"/>
</dbReference>
<dbReference type="EMBL" id="NIVC01002249">
    <property type="protein sequence ID" value="PAA59585.1"/>
    <property type="molecule type" value="Genomic_DNA"/>
</dbReference>
<comment type="catalytic activity">
    <reaction evidence="1 11">
        <text>S-ubiquitinyl-[E2 ubiquitin-conjugating enzyme]-L-cysteine + [acceptor protein]-L-lysine = [E2 ubiquitin-conjugating enzyme]-L-cysteine + N(6)-ubiquitinyl-[acceptor protein]-L-lysine.</text>
        <dbReference type="EC" id="2.3.2.27"/>
    </reaction>
</comment>
<evidence type="ECO:0000256" key="10">
    <source>
        <dbReference type="PROSITE-ProRule" id="PRU00175"/>
    </source>
</evidence>
<dbReference type="GO" id="GO:0016055">
    <property type="term" value="P:Wnt signaling pathway"/>
    <property type="evidence" value="ECO:0007669"/>
    <property type="project" value="UniProtKB-KW"/>
</dbReference>
<dbReference type="Pfam" id="PF02825">
    <property type="entry name" value="WWE"/>
    <property type="match status" value="1"/>
</dbReference>
<keyword evidence="9 11" id="KW-0862">Zinc</keyword>
<keyword evidence="6 11" id="KW-0479">Metal-binding</keyword>
<dbReference type="InterPro" id="IPR017907">
    <property type="entry name" value="Znf_RING_CS"/>
</dbReference>
<dbReference type="CDD" id="cd16546">
    <property type="entry name" value="RING-HC_RNF146"/>
    <property type="match status" value="1"/>
</dbReference>
<evidence type="ECO:0000256" key="6">
    <source>
        <dbReference type="ARBA" id="ARBA00022723"/>
    </source>
</evidence>
<dbReference type="GO" id="GO:0005634">
    <property type="term" value="C:nucleus"/>
    <property type="evidence" value="ECO:0007669"/>
    <property type="project" value="TreeGrafter"/>
</dbReference>
<dbReference type="SMART" id="SM00678">
    <property type="entry name" value="WWE"/>
    <property type="match status" value="1"/>
</dbReference>
<protein>
    <recommendedName>
        <fullName evidence="11">E3 ubiquitin-protein ligase</fullName>
        <ecNumber evidence="11">2.3.2.27</ecNumber>
    </recommendedName>
</protein>
<reference evidence="15 16" key="1">
    <citation type="submission" date="2017-06" db="EMBL/GenBank/DDBJ databases">
        <title>A platform for efficient transgenesis in Macrostomum lignano, a flatworm model organism for stem cell research.</title>
        <authorList>
            <person name="Berezikov E."/>
        </authorList>
    </citation>
    <scope>NUCLEOTIDE SEQUENCE [LARGE SCALE GENOMIC DNA]</scope>
    <source>
        <strain evidence="15">DV1</strain>
        <tissue evidence="15">Whole organism</tissue>
    </source>
</reference>
<dbReference type="UniPathway" id="UPA00143"/>
<keyword evidence="8 11" id="KW-0833">Ubl conjugation pathway</keyword>
<comment type="pathway">
    <text evidence="11">Protein modification; protein ubiquitination.</text>
</comment>
<evidence type="ECO:0000256" key="1">
    <source>
        <dbReference type="ARBA" id="ARBA00000900"/>
    </source>
</evidence>
<dbReference type="InterPro" id="IPR018123">
    <property type="entry name" value="WWE-dom_subgr"/>
</dbReference>
<gene>
    <name evidence="15" type="ORF">BOX15_Mlig011180g6</name>
</gene>
<comment type="domain">
    <text evidence="11">The WWE domain mediates non-covalent poly(ADP-ribose)-binding.</text>
</comment>
<evidence type="ECO:0000256" key="4">
    <source>
        <dbReference type="ARBA" id="ARBA00022679"/>
    </source>
</evidence>
<comment type="caution">
    <text evidence="15">The sequence shown here is derived from an EMBL/GenBank/DDBJ whole genome shotgun (WGS) entry which is preliminary data.</text>
</comment>
<feature type="region of interest" description="Disordered" evidence="12">
    <location>
        <begin position="217"/>
        <end position="261"/>
    </location>
</feature>
<dbReference type="STRING" id="282301.A0A267EDD6"/>
<organism evidence="15 16">
    <name type="scientific">Macrostomum lignano</name>
    <dbReference type="NCBI Taxonomy" id="282301"/>
    <lineage>
        <taxon>Eukaryota</taxon>
        <taxon>Metazoa</taxon>
        <taxon>Spiralia</taxon>
        <taxon>Lophotrochozoa</taxon>
        <taxon>Platyhelminthes</taxon>
        <taxon>Rhabditophora</taxon>
        <taxon>Macrostomorpha</taxon>
        <taxon>Macrostomida</taxon>
        <taxon>Macrostomidae</taxon>
        <taxon>Macrostomum</taxon>
    </lineage>
</organism>
<dbReference type="GO" id="GO:0008270">
    <property type="term" value="F:zinc ion binding"/>
    <property type="evidence" value="ECO:0007669"/>
    <property type="project" value="UniProtKB-UniRule"/>
</dbReference>
<dbReference type="PANTHER" id="PTHR13417">
    <property type="entry name" value="E3 UBIQUITIN-PROTEIN LIGASE RNF146"/>
    <property type="match status" value="1"/>
</dbReference>
<evidence type="ECO:0000256" key="8">
    <source>
        <dbReference type="ARBA" id="ARBA00022786"/>
    </source>
</evidence>
<dbReference type="GO" id="GO:0061630">
    <property type="term" value="F:ubiquitin protein ligase activity"/>
    <property type="evidence" value="ECO:0007669"/>
    <property type="project" value="UniProtKB-UniRule"/>
</dbReference>
<evidence type="ECO:0000313" key="15">
    <source>
        <dbReference type="EMBL" id="PAA59585.1"/>
    </source>
</evidence>
<dbReference type="GO" id="GO:0006511">
    <property type="term" value="P:ubiquitin-dependent protein catabolic process"/>
    <property type="evidence" value="ECO:0007669"/>
    <property type="project" value="UniProtKB-UniRule"/>
</dbReference>
<evidence type="ECO:0000259" key="14">
    <source>
        <dbReference type="PROSITE" id="PS50918"/>
    </source>
</evidence>
<feature type="domain" description="RING-type" evidence="13">
    <location>
        <begin position="18"/>
        <end position="57"/>
    </location>
</feature>
<dbReference type="PANTHER" id="PTHR13417:SF2">
    <property type="entry name" value="E3 UBIQUITIN-PROTEIN LIGASE RNF146"/>
    <property type="match status" value="1"/>
</dbReference>
<sequence length="288" mass="29785">EHSNKPAVGMAAASCDECAVCLSPMVHPVSLPACPHRFCFLCIKGAALRSMRCPLCRSRIPADFFARPRLPQESAAASSVGVLVASGNAEAAAADSVDCASDPACRQRGWYYEGRNGWWQFEERHCAELEAAYNRSEPCCSLVIFGYAYVVDFALMVQQRQDDASKVRRVKRGFGPTDRLKGVAGLAMPSPTGAAASAATVPSLTATAVASAGVAKPAGAVDDDGSGDSSDAYAASTPSSSPTSSLSAASDSSVASAGSGGLVNVLNSSLRQVRLSQPNSRQPPQGHG</sequence>
<evidence type="ECO:0000256" key="2">
    <source>
        <dbReference type="ARBA" id="ARBA00004514"/>
    </source>
</evidence>
<evidence type="ECO:0000256" key="9">
    <source>
        <dbReference type="ARBA" id="ARBA00022833"/>
    </source>
</evidence>